<name>A0ABS8EQC4_9FLAO</name>
<sequence>MKQLKLIALFISLIAVCNVNAQQKLQKVSKSVKANNDVTLKLNTNHTNIEVESWDKNEIQIEAYIESNELSKKDLQKILDRWKLNVEGSGDNVTISTGGDVHVLYGEDFDFDFDFDPEIQEAMKDLKIRLSDLNINIPNIDLSKFNVNMPEFPELPEFPEFPELPNLPEGIHSFSFDYDAYEKDGDAYLKKWKKEYEKKHGTKYSDEVEAWAKKFSESDYKEWAKKMEKWGEEYGKKFEGKWAKDMEKWGENFGEELENSDWIKDIEKWADKFGESFGKDMEAWAEDFAEQFDDENGDFQKRIREIEKKADDFEENSKNKSKVIKTIKIKMPKDTKLKMNVRHGELKFASTVYNLKADLAHSKLLATRIDGSETSIDAAYSIINIDDWNQGELKLKYGEYTQLKNVNRLRLNANSSDIIVGKLSGNAIISGSFGDLEIENIANTFNNLNLVLENTDAIVKLPKTNYNLEYQGNRSRFSHPEKKSGTSNSSFSKNADNNKTIVVNAKYSNVVMQ</sequence>
<dbReference type="EMBL" id="JAFMPT010000022">
    <property type="protein sequence ID" value="MCC1485433.1"/>
    <property type="molecule type" value="Genomic_DNA"/>
</dbReference>
<feature type="region of interest" description="Disordered" evidence="2">
    <location>
        <begin position="471"/>
        <end position="495"/>
    </location>
</feature>
<organism evidence="4 5">
    <name type="scientific">Winogradskyella immobilis</name>
    <dbReference type="NCBI Taxonomy" id="2816852"/>
    <lineage>
        <taxon>Bacteria</taxon>
        <taxon>Pseudomonadati</taxon>
        <taxon>Bacteroidota</taxon>
        <taxon>Flavobacteriia</taxon>
        <taxon>Flavobacteriales</taxon>
        <taxon>Flavobacteriaceae</taxon>
        <taxon>Winogradskyella</taxon>
    </lineage>
</organism>
<dbReference type="Proteomes" id="UP000778797">
    <property type="component" value="Unassembled WGS sequence"/>
</dbReference>
<reference evidence="5" key="1">
    <citation type="submission" date="2021-03" db="EMBL/GenBank/DDBJ databases">
        <title>Genome of Cognatishimia sp. F0-27.</title>
        <authorList>
            <person name="Ping X."/>
        </authorList>
    </citation>
    <scope>NUCLEOTIDE SEQUENCE [LARGE SCALE GENOMIC DNA]</scope>
    <source>
        <strain evidence="5">E313</strain>
    </source>
</reference>
<evidence type="ECO:0000256" key="2">
    <source>
        <dbReference type="SAM" id="MobiDB-lite"/>
    </source>
</evidence>
<gene>
    <name evidence="4" type="ORF">J1C55_12580</name>
</gene>
<evidence type="ECO:0000256" key="3">
    <source>
        <dbReference type="SAM" id="SignalP"/>
    </source>
</evidence>
<feature type="chain" id="PRO_5047095470" description="Adhesin domain-containing protein" evidence="3">
    <location>
        <begin position="22"/>
        <end position="513"/>
    </location>
</feature>
<proteinExistence type="predicted"/>
<reference evidence="5" key="2">
    <citation type="submission" date="2023-07" db="EMBL/GenBank/DDBJ databases">
        <title>Genome of Winogradskyella sp. E313.</title>
        <authorList>
            <person name="Zhou Y."/>
        </authorList>
    </citation>
    <scope>NUCLEOTIDE SEQUENCE [LARGE SCALE GENOMIC DNA]</scope>
    <source>
        <strain evidence="5">E313</strain>
    </source>
</reference>
<keyword evidence="1" id="KW-0175">Coiled coil</keyword>
<feature type="compositionally biased region" description="Polar residues" evidence="2">
    <location>
        <begin position="485"/>
        <end position="495"/>
    </location>
</feature>
<evidence type="ECO:0008006" key="6">
    <source>
        <dbReference type="Google" id="ProtNLM"/>
    </source>
</evidence>
<comment type="caution">
    <text evidence="4">The sequence shown here is derived from an EMBL/GenBank/DDBJ whole genome shotgun (WGS) entry which is preliminary data.</text>
</comment>
<evidence type="ECO:0000313" key="4">
    <source>
        <dbReference type="EMBL" id="MCC1485433.1"/>
    </source>
</evidence>
<dbReference type="RefSeq" id="WP_227477925.1">
    <property type="nucleotide sequence ID" value="NZ_JAFMPT010000022.1"/>
</dbReference>
<evidence type="ECO:0000256" key="1">
    <source>
        <dbReference type="SAM" id="Coils"/>
    </source>
</evidence>
<keyword evidence="5" id="KW-1185">Reference proteome</keyword>
<keyword evidence="3" id="KW-0732">Signal</keyword>
<feature type="signal peptide" evidence="3">
    <location>
        <begin position="1"/>
        <end position="21"/>
    </location>
</feature>
<evidence type="ECO:0000313" key="5">
    <source>
        <dbReference type="Proteomes" id="UP000778797"/>
    </source>
</evidence>
<feature type="coiled-coil region" evidence="1">
    <location>
        <begin position="289"/>
        <end position="323"/>
    </location>
</feature>
<accession>A0ABS8EQC4</accession>
<protein>
    <recommendedName>
        <fullName evidence="6">Adhesin domain-containing protein</fullName>
    </recommendedName>
</protein>